<dbReference type="VEuPathDB" id="FungiDB:H257_03647"/>
<dbReference type="InterPro" id="IPR016188">
    <property type="entry name" value="PurM-like_N"/>
</dbReference>
<dbReference type="InterPro" id="IPR026051">
    <property type="entry name" value="ALG1-like"/>
</dbReference>
<evidence type="ECO:0000256" key="2">
    <source>
        <dbReference type="ARBA" id="ARBA00004922"/>
    </source>
</evidence>
<proteinExistence type="predicted"/>
<dbReference type="InterPro" id="IPR036921">
    <property type="entry name" value="PurM-like_N_sf"/>
</dbReference>
<comment type="caution">
    <text evidence="10">The sequence shown here is derived from an EMBL/GenBank/DDBJ whole genome shotgun (WGS) entry which is preliminary data.</text>
</comment>
<gene>
    <name evidence="10" type="ORF">DYB26_014451</name>
</gene>
<evidence type="ECO:0000313" key="10">
    <source>
        <dbReference type="EMBL" id="RHY88791.1"/>
    </source>
</evidence>
<dbReference type="PANTHER" id="PTHR13036:SF0">
    <property type="entry name" value="CHITOBIOSYLDIPHOSPHODOLICHOL BETA-MANNOSYLTRANSFERASE"/>
    <property type="match status" value="1"/>
</dbReference>
<dbReference type="Pfam" id="PF00586">
    <property type="entry name" value="AIRS"/>
    <property type="match status" value="1"/>
</dbReference>
<comment type="subcellular location">
    <subcellularLocation>
        <location evidence="1">Endoplasmic reticulum membrane</location>
        <topology evidence="1">Single-pass membrane protein</topology>
    </subcellularLocation>
</comment>
<protein>
    <recommendedName>
        <fullName evidence="9">PurM-like N-terminal domain-containing protein</fullName>
    </recommendedName>
</protein>
<keyword evidence="4" id="KW-0808">Transferase</keyword>
<dbReference type="Gene3D" id="3.40.50.2000">
    <property type="entry name" value="Glycogen Phosphorylase B"/>
    <property type="match status" value="1"/>
</dbReference>
<dbReference type="SUPFAM" id="SSF55326">
    <property type="entry name" value="PurM N-terminal domain-like"/>
    <property type="match status" value="1"/>
</dbReference>
<dbReference type="EMBL" id="QUTF01022741">
    <property type="protein sequence ID" value="RHY88791.1"/>
    <property type="molecule type" value="Genomic_DNA"/>
</dbReference>
<keyword evidence="3" id="KW-0328">Glycosyltransferase</keyword>
<accession>A0A3R7A0N8</accession>
<evidence type="ECO:0000256" key="6">
    <source>
        <dbReference type="ARBA" id="ARBA00022824"/>
    </source>
</evidence>
<evidence type="ECO:0000259" key="9">
    <source>
        <dbReference type="Pfam" id="PF00586"/>
    </source>
</evidence>
<feature type="domain" description="PurM-like N-terminal" evidence="9">
    <location>
        <begin position="155"/>
        <end position="253"/>
    </location>
</feature>
<keyword evidence="6" id="KW-0256">Endoplasmic reticulum</keyword>
<keyword evidence="7" id="KW-1133">Transmembrane helix</keyword>
<reference evidence="10 11" key="1">
    <citation type="submission" date="2018-08" db="EMBL/GenBank/DDBJ databases">
        <title>Aphanomyces genome sequencing and annotation.</title>
        <authorList>
            <person name="Minardi D."/>
            <person name="Oidtmann B."/>
            <person name="Van Der Giezen M."/>
            <person name="Studholme D.J."/>
        </authorList>
    </citation>
    <scope>NUCLEOTIDE SEQUENCE [LARGE SCALE GENOMIC DNA]</scope>
    <source>
        <strain evidence="10 11">FDL457</strain>
    </source>
</reference>
<feature type="non-terminal residue" evidence="10">
    <location>
        <position position="258"/>
    </location>
</feature>
<organism evidence="10 11">
    <name type="scientific">Aphanomyces astaci</name>
    <name type="common">Crayfish plague agent</name>
    <dbReference type="NCBI Taxonomy" id="112090"/>
    <lineage>
        <taxon>Eukaryota</taxon>
        <taxon>Sar</taxon>
        <taxon>Stramenopiles</taxon>
        <taxon>Oomycota</taxon>
        <taxon>Saprolegniomycetes</taxon>
        <taxon>Saprolegniales</taxon>
        <taxon>Verrucalvaceae</taxon>
        <taxon>Aphanomyces</taxon>
    </lineage>
</organism>
<dbReference type="GO" id="GO:0005789">
    <property type="term" value="C:endoplasmic reticulum membrane"/>
    <property type="evidence" value="ECO:0007669"/>
    <property type="project" value="UniProtKB-SubCell"/>
</dbReference>
<evidence type="ECO:0000256" key="4">
    <source>
        <dbReference type="ARBA" id="ARBA00022679"/>
    </source>
</evidence>
<dbReference type="AlphaFoldDB" id="A0A3R7A0N8"/>
<dbReference type="Gene3D" id="3.30.1330.10">
    <property type="entry name" value="PurM-like, N-terminal domain"/>
    <property type="match status" value="1"/>
</dbReference>
<keyword evidence="5" id="KW-0812">Transmembrane</keyword>
<dbReference type="Proteomes" id="UP000286510">
    <property type="component" value="Unassembled WGS sequence"/>
</dbReference>
<name>A0A3R7A0N8_APHAT</name>
<evidence type="ECO:0000256" key="3">
    <source>
        <dbReference type="ARBA" id="ARBA00022676"/>
    </source>
</evidence>
<evidence type="ECO:0000313" key="11">
    <source>
        <dbReference type="Proteomes" id="UP000286510"/>
    </source>
</evidence>
<sequence length="258" mass="28539">MLLLPSSTSWTEDEDFGLLFRALVLLDARIVDDPAYPDVLVVVTGKGPQKAMYLKKIQDMQLVRVHITTIVSWLEAADYPIMLGSADVGICLHTSTSGLDLPMKVLDMFGCQVPVCAVKFACLHELVRHNEYDSVELCDQLQSLLIGFPKTPGMDSSVVKIKNPMLTDMYQVSTTDFFYPLVQDPYGRIACANVLSDLYAMGVTEVDTMLMILGVSRLMTDIERDVVTTQLIHGFNDLAREAGTNVTGGQTVMNPWPI</sequence>
<evidence type="ECO:0000256" key="1">
    <source>
        <dbReference type="ARBA" id="ARBA00004389"/>
    </source>
</evidence>
<comment type="pathway">
    <text evidence="2">Protein modification; protein glycosylation.</text>
</comment>
<keyword evidence="8" id="KW-0472">Membrane</keyword>
<dbReference type="SUPFAM" id="SSF53756">
    <property type="entry name" value="UDP-Glycosyltransferase/glycogen phosphorylase"/>
    <property type="match status" value="1"/>
</dbReference>
<dbReference type="GO" id="GO:0000030">
    <property type="term" value="F:mannosyltransferase activity"/>
    <property type="evidence" value="ECO:0007669"/>
    <property type="project" value="InterPro"/>
</dbReference>
<dbReference type="PANTHER" id="PTHR13036">
    <property type="entry name" value="BETA1,4 MANNOSYLTRANSFERASE"/>
    <property type="match status" value="1"/>
</dbReference>
<evidence type="ECO:0000256" key="7">
    <source>
        <dbReference type="ARBA" id="ARBA00022989"/>
    </source>
</evidence>
<evidence type="ECO:0000256" key="5">
    <source>
        <dbReference type="ARBA" id="ARBA00022692"/>
    </source>
</evidence>
<evidence type="ECO:0000256" key="8">
    <source>
        <dbReference type="ARBA" id="ARBA00023136"/>
    </source>
</evidence>